<accession>A0A9X3MSZ1</accession>
<sequence length="121" mass="12999">MQIGRFTPSPYEQVAAPATASVGAVMPPSPLHAVNPAATDVDHTKDTILGDVPPAPTAQAREMVDQAAERVQELHKQNRELHFSRDEASNRVVIEVRDLDGNVIKTIPPAKALDIMSGAEL</sequence>
<evidence type="ECO:0000313" key="1">
    <source>
        <dbReference type="EMBL" id="MDA0161980.1"/>
    </source>
</evidence>
<comment type="caution">
    <text evidence="1">The sequence shown here is derived from an EMBL/GenBank/DDBJ whole genome shotgun (WGS) entry which is preliminary data.</text>
</comment>
<dbReference type="InterPro" id="IPR005186">
    <property type="entry name" value="FlaG"/>
</dbReference>
<dbReference type="RefSeq" id="WP_270041215.1">
    <property type="nucleotide sequence ID" value="NZ_JAPDOD010000015.1"/>
</dbReference>
<dbReference type="SUPFAM" id="SSF160214">
    <property type="entry name" value="FlaG-like"/>
    <property type="match status" value="1"/>
</dbReference>
<gene>
    <name evidence="1" type="ORF">OM076_17025</name>
</gene>
<keyword evidence="1" id="KW-0966">Cell projection</keyword>
<dbReference type="InterPro" id="IPR035924">
    <property type="entry name" value="FlaG-like_sf"/>
</dbReference>
<protein>
    <submittedName>
        <fullName evidence="1">Flagellar protein FlaG</fullName>
    </submittedName>
</protein>
<dbReference type="Gene3D" id="3.30.160.170">
    <property type="entry name" value="FlaG-like"/>
    <property type="match status" value="1"/>
</dbReference>
<dbReference type="Pfam" id="PF03646">
    <property type="entry name" value="FlaG"/>
    <property type="match status" value="1"/>
</dbReference>
<name>A0A9X3MSZ1_9ACTN</name>
<dbReference type="AlphaFoldDB" id="A0A9X3MSZ1"/>
<dbReference type="Proteomes" id="UP001149140">
    <property type="component" value="Unassembled WGS sequence"/>
</dbReference>
<keyword evidence="1" id="KW-0282">Flagellum</keyword>
<keyword evidence="2" id="KW-1185">Reference proteome</keyword>
<proteinExistence type="predicted"/>
<keyword evidence="1" id="KW-0969">Cilium</keyword>
<organism evidence="1 2">
    <name type="scientific">Solirubrobacter ginsenosidimutans</name>
    <dbReference type="NCBI Taxonomy" id="490573"/>
    <lineage>
        <taxon>Bacteria</taxon>
        <taxon>Bacillati</taxon>
        <taxon>Actinomycetota</taxon>
        <taxon>Thermoleophilia</taxon>
        <taxon>Solirubrobacterales</taxon>
        <taxon>Solirubrobacteraceae</taxon>
        <taxon>Solirubrobacter</taxon>
    </lineage>
</organism>
<reference evidence="1" key="1">
    <citation type="submission" date="2022-10" db="EMBL/GenBank/DDBJ databases">
        <title>The WGS of Solirubrobacter ginsenosidimutans DSM 21036.</title>
        <authorList>
            <person name="Jiang Z."/>
        </authorList>
    </citation>
    <scope>NUCLEOTIDE SEQUENCE</scope>
    <source>
        <strain evidence="1">DSM 21036</strain>
    </source>
</reference>
<dbReference type="EMBL" id="JAPDOD010000015">
    <property type="protein sequence ID" value="MDA0161980.1"/>
    <property type="molecule type" value="Genomic_DNA"/>
</dbReference>
<evidence type="ECO:0000313" key="2">
    <source>
        <dbReference type="Proteomes" id="UP001149140"/>
    </source>
</evidence>